<feature type="transmembrane region" description="Helical" evidence="8">
    <location>
        <begin position="68"/>
        <end position="90"/>
    </location>
</feature>
<evidence type="ECO:0000313" key="10">
    <source>
        <dbReference type="Proteomes" id="UP000671879"/>
    </source>
</evidence>
<dbReference type="HAMAP" id="MF_00459">
    <property type="entry name" value="RsxA_RnfA"/>
    <property type="match status" value="1"/>
</dbReference>
<dbReference type="EMBL" id="CP072943">
    <property type="protein sequence ID" value="QTX32254.1"/>
    <property type="molecule type" value="Genomic_DNA"/>
</dbReference>
<evidence type="ECO:0000256" key="1">
    <source>
        <dbReference type="ARBA" id="ARBA00004127"/>
    </source>
</evidence>
<keyword evidence="7 8" id="KW-0472">Membrane</keyword>
<dbReference type="Pfam" id="PF02508">
    <property type="entry name" value="Rnf-Nqr"/>
    <property type="match status" value="1"/>
</dbReference>
<keyword evidence="5 8" id="KW-0249">Electron transport</keyword>
<comment type="similarity">
    <text evidence="8">Belongs to the NqrDE/RnfAE family.</text>
</comment>
<protein>
    <recommendedName>
        <fullName evidence="8">Ion-translocating oxidoreductase complex subunit A</fullName>
        <ecNumber evidence="8">7.-.-.-</ecNumber>
    </recommendedName>
    <alternativeName>
        <fullName evidence="8">Rnf electron transport complex subunit A</fullName>
    </alternativeName>
</protein>
<evidence type="ECO:0000256" key="4">
    <source>
        <dbReference type="ARBA" id="ARBA00022967"/>
    </source>
</evidence>
<accession>A0A9Q7AFG3</accession>
<feature type="transmembrane region" description="Helical" evidence="8">
    <location>
        <begin position="42"/>
        <end position="62"/>
    </location>
</feature>
<keyword evidence="4 8" id="KW-1278">Translocase</keyword>
<keyword evidence="3 8" id="KW-0812">Transmembrane</keyword>
<dbReference type="InterPro" id="IPR011293">
    <property type="entry name" value="Ion_transpt_RnfA/RsxA"/>
</dbReference>
<dbReference type="KEGG" id="aram:KAR29_13275"/>
<gene>
    <name evidence="8" type="primary">rnfA</name>
    <name evidence="9" type="ORF">KAR29_13275</name>
</gene>
<evidence type="ECO:0000256" key="7">
    <source>
        <dbReference type="ARBA" id="ARBA00023136"/>
    </source>
</evidence>
<dbReference type="Proteomes" id="UP000671879">
    <property type="component" value="Chromosome"/>
</dbReference>
<keyword evidence="10" id="KW-1185">Reference proteome</keyword>
<dbReference type="EC" id="7.-.-.-" evidence="8"/>
<feature type="transmembrane region" description="Helical" evidence="8">
    <location>
        <begin position="133"/>
        <end position="153"/>
    </location>
</feature>
<evidence type="ECO:0000256" key="2">
    <source>
        <dbReference type="ARBA" id="ARBA00022448"/>
    </source>
</evidence>
<evidence type="ECO:0000313" key="9">
    <source>
        <dbReference type="EMBL" id="QTX32254.1"/>
    </source>
</evidence>
<keyword evidence="6 8" id="KW-1133">Transmembrane helix</keyword>
<comment type="subunit">
    <text evidence="8">The complex is composed of six subunits: RnfA, RnfB, RnfC, RnfD, RnfE and RnfG.</text>
</comment>
<evidence type="ECO:0000256" key="5">
    <source>
        <dbReference type="ARBA" id="ARBA00022982"/>
    </source>
</evidence>
<dbReference type="PANTHER" id="PTHR30335:SF0">
    <property type="entry name" value="ION-TRANSLOCATING OXIDOREDUCTASE COMPLEX SUBUNIT A"/>
    <property type="match status" value="1"/>
</dbReference>
<evidence type="ECO:0000256" key="3">
    <source>
        <dbReference type="ARBA" id="ARBA00022692"/>
    </source>
</evidence>
<feature type="transmembrane region" description="Helical" evidence="8">
    <location>
        <begin position="173"/>
        <end position="191"/>
    </location>
</feature>
<dbReference type="AlphaFoldDB" id="A0A9Q7AFG3"/>
<comment type="function">
    <text evidence="8">Part of a membrane-bound complex that couples electron transfer with translocation of ions across the membrane.</text>
</comment>
<dbReference type="GO" id="GO:0022900">
    <property type="term" value="P:electron transport chain"/>
    <property type="evidence" value="ECO:0007669"/>
    <property type="project" value="UniProtKB-UniRule"/>
</dbReference>
<keyword evidence="2 8" id="KW-0813">Transport</keyword>
<feature type="transmembrane region" description="Helical" evidence="8">
    <location>
        <begin position="6"/>
        <end position="30"/>
    </location>
</feature>
<dbReference type="PIRSF" id="PIRSF006102">
    <property type="entry name" value="NQR_DE"/>
    <property type="match status" value="1"/>
</dbReference>
<dbReference type="InterPro" id="IPR050133">
    <property type="entry name" value="NqrDE/RnfAE_oxidrdctase"/>
</dbReference>
<name>A0A9Q7AFG3_9BACT</name>
<feature type="transmembrane region" description="Helical" evidence="8">
    <location>
        <begin position="102"/>
        <end position="121"/>
    </location>
</feature>
<dbReference type="GO" id="GO:0012505">
    <property type="term" value="C:endomembrane system"/>
    <property type="evidence" value="ECO:0007669"/>
    <property type="project" value="UniProtKB-SubCell"/>
</dbReference>
<dbReference type="NCBIfam" id="TIGR01943">
    <property type="entry name" value="rnfA"/>
    <property type="match status" value="1"/>
</dbReference>
<sequence length="192" mass="20833">MHWFELFFGAMFVNNIVLARFLGVCPFLGVSSRMGTARGMGLAVIFVIALASSVTWLVYYAILEPLGITYLSTMAFILVIAAVVQFVEIVMKKLWPALYRSLGIFLPLITTNCAVLGVAVLNVREGFGFVESLVHSVGTAAGFMLALVLFAGLRERMAESSRDVHEALRGLPLSLVTAGLMALAFMGFQGIF</sequence>
<organism evidence="9 10">
    <name type="scientific">Aminithiophilus ramosus</name>
    <dbReference type="NCBI Taxonomy" id="3029084"/>
    <lineage>
        <taxon>Bacteria</taxon>
        <taxon>Thermotogati</taxon>
        <taxon>Synergistota</taxon>
        <taxon>Synergistia</taxon>
        <taxon>Synergistales</taxon>
        <taxon>Aminithiophilaceae</taxon>
        <taxon>Aminithiophilus</taxon>
    </lineage>
</organism>
<dbReference type="InterPro" id="IPR003667">
    <property type="entry name" value="NqrDE/RnfAE"/>
</dbReference>
<reference evidence="10" key="1">
    <citation type="submission" date="2021-04" db="EMBL/GenBank/DDBJ databases">
        <title>A novel Synergistetes isolate from a pyrite-forming mixed culture.</title>
        <authorList>
            <person name="Bunk B."/>
            <person name="Sproer C."/>
            <person name="Spring S."/>
            <person name="Pester M."/>
        </authorList>
    </citation>
    <scope>NUCLEOTIDE SEQUENCE [LARGE SCALE GENOMIC DNA]</scope>
    <source>
        <strain evidence="10">J.5.4.2-T.3.5.2</strain>
    </source>
</reference>
<proteinExistence type="inferred from homology"/>
<comment type="subcellular location">
    <subcellularLocation>
        <location evidence="8">Cell membrane</location>
        <topology evidence="8">Multi-pass membrane protein</topology>
    </subcellularLocation>
    <subcellularLocation>
        <location evidence="1">Endomembrane system</location>
        <topology evidence="1">Multi-pass membrane protein</topology>
    </subcellularLocation>
</comment>
<evidence type="ECO:0000256" key="8">
    <source>
        <dbReference type="HAMAP-Rule" id="MF_00459"/>
    </source>
</evidence>
<evidence type="ECO:0000256" key="6">
    <source>
        <dbReference type="ARBA" id="ARBA00022989"/>
    </source>
</evidence>
<dbReference type="PANTHER" id="PTHR30335">
    <property type="entry name" value="INTEGRAL MEMBRANE PROTEIN OF SOXR-REDUCING COMPLEX"/>
    <property type="match status" value="1"/>
</dbReference>
<dbReference type="RefSeq" id="WP_274373476.1">
    <property type="nucleotide sequence ID" value="NZ_CP072943.1"/>
</dbReference>
<keyword evidence="8" id="KW-1003">Cell membrane</keyword>
<dbReference type="GO" id="GO:0005886">
    <property type="term" value="C:plasma membrane"/>
    <property type="evidence" value="ECO:0007669"/>
    <property type="project" value="UniProtKB-SubCell"/>
</dbReference>